<organism evidence="1">
    <name type="scientific">Siphoviridae sp. ctvyM23</name>
    <dbReference type="NCBI Taxonomy" id="2826514"/>
    <lineage>
        <taxon>Viruses</taxon>
        <taxon>Duplodnaviria</taxon>
        <taxon>Heunggongvirae</taxon>
        <taxon>Uroviricota</taxon>
        <taxon>Caudoviricetes</taxon>
    </lineage>
</organism>
<reference evidence="1" key="1">
    <citation type="journal article" date="2021" name="Proc. Natl. Acad. Sci. U.S.A.">
        <title>A Catalog of Tens of Thousands of Viruses from Human Metagenomes Reveals Hidden Associations with Chronic Diseases.</title>
        <authorList>
            <person name="Tisza M.J."/>
            <person name="Buck C.B."/>
        </authorList>
    </citation>
    <scope>NUCLEOTIDE SEQUENCE</scope>
    <source>
        <strain evidence="1">CtvyM23</strain>
    </source>
</reference>
<protein>
    <submittedName>
        <fullName evidence="1">Uncharacterized protein</fullName>
    </submittedName>
</protein>
<name>A0A8S5MHX1_9CAUD</name>
<evidence type="ECO:0000313" key="1">
    <source>
        <dbReference type="EMBL" id="DAD81858.1"/>
    </source>
</evidence>
<accession>A0A8S5MHX1</accession>
<proteinExistence type="predicted"/>
<dbReference type="EMBL" id="BK014908">
    <property type="protein sequence ID" value="DAD81858.1"/>
    <property type="molecule type" value="Genomic_DNA"/>
</dbReference>
<sequence length="165" mass="19561">MNFDVKDIKSWYNRHDVKKGDEGYFADSIEELKTEDNRTRMIEDIFDDDASCFRTPSNRYSFFLPLDAVKADKKYRPFKNLNEIQSVLCGGDVTKYAFFDVGTHLTVRHKDERNREQVILITSIEYIDGHLYLINDRGLDEWFNNFELLVNDTWVHFGIEVKDDE</sequence>